<proteinExistence type="predicted"/>
<keyword evidence="2" id="KW-1185">Reference proteome</keyword>
<dbReference type="EMBL" id="AKFT01000205">
    <property type="protein sequence ID" value="EJF37498.1"/>
    <property type="molecule type" value="Genomic_DNA"/>
</dbReference>
<accession>J1GX35</accession>
<sequence length="40" mass="4244">MVTELRVGSSASGADQRVLSASASNVDCGLQRERTFLPSF</sequence>
<organism evidence="1 2">
    <name type="scientific">Actinomyces massiliensis F0489</name>
    <dbReference type="NCBI Taxonomy" id="1125718"/>
    <lineage>
        <taxon>Bacteria</taxon>
        <taxon>Bacillati</taxon>
        <taxon>Actinomycetota</taxon>
        <taxon>Actinomycetes</taxon>
        <taxon>Actinomycetales</taxon>
        <taxon>Actinomycetaceae</taxon>
        <taxon>Actinomyces</taxon>
    </lineage>
</organism>
<dbReference type="AlphaFoldDB" id="J1GX35"/>
<evidence type="ECO:0000313" key="2">
    <source>
        <dbReference type="Proteomes" id="UP000002941"/>
    </source>
</evidence>
<protein>
    <submittedName>
        <fullName evidence="1">Uncharacterized protein</fullName>
    </submittedName>
</protein>
<dbReference type="Proteomes" id="UP000002941">
    <property type="component" value="Unassembled WGS sequence"/>
</dbReference>
<gene>
    <name evidence="1" type="ORF">HMPREF1318_2745</name>
</gene>
<evidence type="ECO:0000313" key="1">
    <source>
        <dbReference type="EMBL" id="EJF37498.1"/>
    </source>
</evidence>
<comment type="caution">
    <text evidence="1">The sequence shown here is derived from an EMBL/GenBank/DDBJ whole genome shotgun (WGS) entry which is preliminary data.</text>
</comment>
<name>J1GX35_9ACTO</name>
<reference evidence="1 2" key="1">
    <citation type="submission" date="2012-05" db="EMBL/GenBank/DDBJ databases">
        <authorList>
            <person name="Harkins D.M."/>
            <person name="Madupu R."/>
            <person name="Durkin A.S."/>
            <person name="Torralba M."/>
            <person name="Methe B."/>
            <person name="Sutton G.G."/>
            <person name="Nelson K.E."/>
        </authorList>
    </citation>
    <scope>NUCLEOTIDE SEQUENCE [LARGE SCALE GENOMIC DNA]</scope>
    <source>
        <strain evidence="1 2">F0489</strain>
    </source>
</reference>